<accession>A0A068NJR7</accession>
<keyword evidence="1" id="KW-0812">Transmembrane</keyword>
<dbReference type="PANTHER" id="PTHR34351:SF1">
    <property type="entry name" value="SLR1927 PROTEIN"/>
    <property type="match status" value="1"/>
</dbReference>
<dbReference type="AlphaFoldDB" id="A0A068NJR7"/>
<dbReference type="STRING" id="661478.OP10G_0480"/>
<evidence type="ECO:0000259" key="2">
    <source>
        <dbReference type="Pfam" id="PF01882"/>
    </source>
</evidence>
<dbReference type="eggNOG" id="COG1721">
    <property type="taxonomic scope" value="Bacteria"/>
</dbReference>
<dbReference type="HOGENOM" id="CLU_688401_0_0_0"/>
<name>A0A068NJR7_FIMGI</name>
<evidence type="ECO:0000313" key="3">
    <source>
        <dbReference type="EMBL" id="AIE83848.1"/>
    </source>
</evidence>
<dbReference type="Pfam" id="PF01882">
    <property type="entry name" value="DUF58"/>
    <property type="match status" value="1"/>
</dbReference>
<keyword evidence="1" id="KW-0472">Membrane</keyword>
<feature type="transmembrane region" description="Helical" evidence="1">
    <location>
        <begin position="29"/>
        <end position="50"/>
    </location>
</feature>
<gene>
    <name evidence="3" type="ORF">OP10G_0480</name>
</gene>
<organism evidence="3 4">
    <name type="scientific">Fimbriimonas ginsengisoli Gsoil 348</name>
    <dbReference type="NCBI Taxonomy" id="661478"/>
    <lineage>
        <taxon>Bacteria</taxon>
        <taxon>Bacillati</taxon>
        <taxon>Armatimonadota</taxon>
        <taxon>Fimbriimonadia</taxon>
        <taxon>Fimbriimonadales</taxon>
        <taxon>Fimbriimonadaceae</taxon>
        <taxon>Fimbriimonas</taxon>
    </lineage>
</organism>
<dbReference type="EMBL" id="CP007139">
    <property type="protein sequence ID" value="AIE83848.1"/>
    <property type="molecule type" value="Genomic_DNA"/>
</dbReference>
<dbReference type="Proteomes" id="UP000027982">
    <property type="component" value="Chromosome"/>
</dbReference>
<keyword evidence="1" id="KW-1133">Transmembrane helix</keyword>
<reference evidence="3 4" key="1">
    <citation type="journal article" date="2014" name="PLoS ONE">
        <title>The first complete genome sequence of the class fimbriimonadia in the phylum armatimonadetes.</title>
        <authorList>
            <person name="Hu Z.Y."/>
            <person name="Wang Y.Z."/>
            <person name="Im W.T."/>
            <person name="Wang S.Y."/>
            <person name="Zhao G.P."/>
            <person name="Zheng H.J."/>
            <person name="Quan Z.X."/>
        </authorList>
    </citation>
    <scope>NUCLEOTIDE SEQUENCE [LARGE SCALE GENOMIC DNA]</scope>
    <source>
        <strain evidence="3">Gsoil 348</strain>
    </source>
</reference>
<dbReference type="InterPro" id="IPR002881">
    <property type="entry name" value="DUF58"/>
</dbReference>
<feature type="transmembrane region" description="Helical" evidence="1">
    <location>
        <begin position="7"/>
        <end position="23"/>
    </location>
</feature>
<sequence>MRNVAGYALTISAGFMALVAIMLDSPALFYMSTALIATILACRLQAWLAVKGLRFERGAPESVRVGDLVTVDITVWSDRRIRRPLVTVVDNLPNNMPVADRTISLPIAPAFDLPIETQYQFRPLKRGRYRWTGLLVEGTDALGLATRIKEYGTTPAEMTVLPRPFPVSIDIPTAAGWGISEAESGQTRGAGLEPRGVREYASGDSLRHVHWRSTAKTGQLLVKEFEAGTHASAAFLFQLTKGSDIGGPVHSTLEAMCGHVVFLAEMFLRQGAHVEFPLLETGRSFASHGERSNEIYELLAGLEADQTTAVSDGVAAAAADLPPGSILFVLLSVRDPRLPAMITHVAGRGLAVVPLLYDPRRLVAAGRFESAAMPEYVQALRSAGTHPILMPTEAPNDADR</sequence>
<dbReference type="PANTHER" id="PTHR34351">
    <property type="entry name" value="SLR1927 PROTEIN-RELATED"/>
    <property type="match status" value="1"/>
</dbReference>
<feature type="domain" description="DUF58" evidence="2">
    <location>
        <begin position="197"/>
        <end position="270"/>
    </location>
</feature>
<dbReference type="OrthoDB" id="9812729at2"/>
<protein>
    <recommendedName>
        <fullName evidence="2">DUF58 domain-containing protein</fullName>
    </recommendedName>
</protein>
<evidence type="ECO:0000256" key="1">
    <source>
        <dbReference type="SAM" id="Phobius"/>
    </source>
</evidence>
<evidence type="ECO:0000313" key="4">
    <source>
        <dbReference type="Proteomes" id="UP000027982"/>
    </source>
</evidence>
<proteinExistence type="predicted"/>
<keyword evidence="4" id="KW-1185">Reference proteome</keyword>
<dbReference type="RefSeq" id="WP_025227492.1">
    <property type="nucleotide sequence ID" value="NZ_CP007139.1"/>
</dbReference>
<dbReference type="KEGG" id="fgi:OP10G_0480"/>